<dbReference type="Proteomes" id="UP001454036">
    <property type="component" value="Unassembled WGS sequence"/>
</dbReference>
<evidence type="ECO:0000313" key="2">
    <source>
        <dbReference type="Proteomes" id="UP001454036"/>
    </source>
</evidence>
<gene>
    <name evidence="1" type="ORF">LIER_13189</name>
</gene>
<protein>
    <recommendedName>
        <fullName evidence="3">RNA-directed DNA polymerase from mobile element jockey</fullName>
    </recommendedName>
</protein>
<sequence>MIFKVGIGFNIIIWKDNWIPGFDSQDLDDYFNTDACSRLPLLVSDLFIDNLYWNTPLISSIFPQYILTSILKIRLSGEDDCKVWPNKNFTTKDLYSKLSDKSLQTPLLPTAYTLIPSSTWNKLWNDVIFNQAAPSISRGLDQARKFALEWLHRSKRAKAFFRKSKQEKQFSKL</sequence>
<evidence type="ECO:0000313" key="1">
    <source>
        <dbReference type="EMBL" id="GAA0155471.1"/>
    </source>
</evidence>
<keyword evidence="2" id="KW-1185">Reference proteome</keyword>
<evidence type="ECO:0008006" key="3">
    <source>
        <dbReference type="Google" id="ProtNLM"/>
    </source>
</evidence>
<accession>A0AAV3PWJ7</accession>
<name>A0AAV3PWJ7_LITER</name>
<reference evidence="1 2" key="1">
    <citation type="submission" date="2024-01" db="EMBL/GenBank/DDBJ databases">
        <title>The complete chloroplast genome sequence of Lithospermum erythrorhizon: insights into the phylogenetic relationship among Boraginaceae species and the maternal lineages of purple gromwells.</title>
        <authorList>
            <person name="Okada T."/>
            <person name="Watanabe K."/>
        </authorList>
    </citation>
    <scope>NUCLEOTIDE SEQUENCE [LARGE SCALE GENOMIC DNA]</scope>
</reference>
<organism evidence="1 2">
    <name type="scientific">Lithospermum erythrorhizon</name>
    <name type="common">Purple gromwell</name>
    <name type="synonym">Lithospermum officinale var. erythrorhizon</name>
    <dbReference type="NCBI Taxonomy" id="34254"/>
    <lineage>
        <taxon>Eukaryota</taxon>
        <taxon>Viridiplantae</taxon>
        <taxon>Streptophyta</taxon>
        <taxon>Embryophyta</taxon>
        <taxon>Tracheophyta</taxon>
        <taxon>Spermatophyta</taxon>
        <taxon>Magnoliopsida</taxon>
        <taxon>eudicotyledons</taxon>
        <taxon>Gunneridae</taxon>
        <taxon>Pentapetalae</taxon>
        <taxon>asterids</taxon>
        <taxon>lamiids</taxon>
        <taxon>Boraginales</taxon>
        <taxon>Boraginaceae</taxon>
        <taxon>Boraginoideae</taxon>
        <taxon>Lithospermeae</taxon>
        <taxon>Lithospermum</taxon>
    </lineage>
</organism>
<dbReference type="AlphaFoldDB" id="A0AAV3PWJ7"/>
<dbReference type="EMBL" id="BAABME010002631">
    <property type="protein sequence ID" value="GAA0155471.1"/>
    <property type="molecule type" value="Genomic_DNA"/>
</dbReference>
<proteinExistence type="predicted"/>
<comment type="caution">
    <text evidence="1">The sequence shown here is derived from an EMBL/GenBank/DDBJ whole genome shotgun (WGS) entry which is preliminary data.</text>
</comment>